<dbReference type="SUPFAM" id="SSF52833">
    <property type="entry name" value="Thioredoxin-like"/>
    <property type="match status" value="1"/>
</dbReference>
<dbReference type="InterPro" id="IPR036282">
    <property type="entry name" value="Glutathione-S-Trfase_C_sf"/>
</dbReference>
<dbReference type="SUPFAM" id="SSF47616">
    <property type="entry name" value="GST C-terminal domain-like"/>
    <property type="match status" value="1"/>
</dbReference>
<name>A0A382AL31_9ZZZZ</name>
<dbReference type="InterPro" id="IPR036249">
    <property type="entry name" value="Thioredoxin-like_sf"/>
</dbReference>
<gene>
    <name evidence="3" type="ORF">METZ01_LOCUS154953</name>
</gene>
<evidence type="ECO:0000313" key="3">
    <source>
        <dbReference type="EMBL" id="SVB02099.1"/>
    </source>
</evidence>
<dbReference type="InterPro" id="IPR004046">
    <property type="entry name" value="GST_C"/>
</dbReference>
<evidence type="ECO:0000259" key="2">
    <source>
        <dbReference type="Pfam" id="PF13409"/>
    </source>
</evidence>
<evidence type="ECO:0000259" key="1">
    <source>
        <dbReference type="Pfam" id="PF00043"/>
    </source>
</evidence>
<feature type="domain" description="Glutathione S-transferase C-terminal" evidence="1">
    <location>
        <begin position="93"/>
        <end position="170"/>
    </location>
</feature>
<sequence length="193" mass="23036">MALIKSQQSCVLREVILRDKPKSMTDLSPKGTVPVLLLESGEVLDESLDVMCWALEKNDPENWLRSQKAKRSEDLIKKNDGDFKFHLDRYKYSSRYKEINKKEHRDECLKFIKEINDELKPKEYIHDKNVSFLDIAIMPFVRQFRIADTEWFDSQPYENVKIWLKNLIESNLFNTTMVKYPLWKEDDEIIIFP</sequence>
<dbReference type="EMBL" id="UINC01025814">
    <property type="protein sequence ID" value="SVB02099.1"/>
    <property type="molecule type" value="Genomic_DNA"/>
</dbReference>
<dbReference type="PANTHER" id="PTHR43968">
    <property type="match status" value="1"/>
</dbReference>
<dbReference type="InterPro" id="IPR050983">
    <property type="entry name" value="GST_Omega/HSP26"/>
</dbReference>
<dbReference type="CDD" id="cd03196">
    <property type="entry name" value="GST_C_5"/>
    <property type="match status" value="1"/>
</dbReference>
<accession>A0A382AL31</accession>
<dbReference type="Pfam" id="PF00043">
    <property type="entry name" value="GST_C"/>
    <property type="match status" value="1"/>
</dbReference>
<dbReference type="Gene3D" id="1.20.1050.10">
    <property type="match status" value="1"/>
</dbReference>
<protein>
    <recommendedName>
        <fullName evidence="4">GST N-terminal domain-containing protein</fullName>
    </recommendedName>
</protein>
<feature type="domain" description="GST N-terminal" evidence="2">
    <location>
        <begin position="17"/>
        <end position="54"/>
    </location>
</feature>
<evidence type="ECO:0008006" key="4">
    <source>
        <dbReference type="Google" id="ProtNLM"/>
    </source>
</evidence>
<reference evidence="3" key="1">
    <citation type="submission" date="2018-05" db="EMBL/GenBank/DDBJ databases">
        <authorList>
            <person name="Lanie J.A."/>
            <person name="Ng W.-L."/>
            <person name="Kazmierczak K.M."/>
            <person name="Andrzejewski T.M."/>
            <person name="Davidsen T.M."/>
            <person name="Wayne K.J."/>
            <person name="Tettelin H."/>
            <person name="Glass J.I."/>
            <person name="Rusch D."/>
            <person name="Podicherti R."/>
            <person name="Tsui H.-C.T."/>
            <person name="Winkler M.E."/>
        </authorList>
    </citation>
    <scope>NUCLEOTIDE SEQUENCE</scope>
</reference>
<dbReference type="Gene3D" id="3.40.30.10">
    <property type="entry name" value="Glutaredoxin"/>
    <property type="match status" value="1"/>
</dbReference>
<dbReference type="PANTHER" id="PTHR43968:SF6">
    <property type="entry name" value="GLUTATHIONE S-TRANSFERASE OMEGA"/>
    <property type="match status" value="1"/>
</dbReference>
<dbReference type="GO" id="GO:0005737">
    <property type="term" value="C:cytoplasm"/>
    <property type="evidence" value="ECO:0007669"/>
    <property type="project" value="TreeGrafter"/>
</dbReference>
<dbReference type="Pfam" id="PF13409">
    <property type="entry name" value="GST_N_2"/>
    <property type="match status" value="1"/>
</dbReference>
<dbReference type="InterPro" id="IPR004045">
    <property type="entry name" value="Glutathione_S-Trfase_N"/>
</dbReference>
<proteinExistence type="predicted"/>
<organism evidence="3">
    <name type="scientific">marine metagenome</name>
    <dbReference type="NCBI Taxonomy" id="408172"/>
    <lineage>
        <taxon>unclassified sequences</taxon>
        <taxon>metagenomes</taxon>
        <taxon>ecological metagenomes</taxon>
    </lineage>
</organism>
<dbReference type="AlphaFoldDB" id="A0A382AL31"/>